<keyword evidence="4" id="KW-1185">Reference proteome</keyword>
<protein>
    <submittedName>
        <fullName evidence="5">Protein phosphatase 1 regulatory subunit 14B</fullName>
    </submittedName>
</protein>
<gene>
    <name evidence="5" type="primary">LOC115213544</name>
</gene>
<accession>A0A6P7SJ25</accession>
<evidence type="ECO:0000256" key="3">
    <source>
        <dbReference type="ARBA" id="ARBA00023272"/>
    </source>
</evidence>
<dbReference type="Pfam" id="PF05361">
    <property type="entry name" value="PP1_inhibitor"/>
    <property type="match status" value="1"/>
</dbReference>
<proteinExistence type="inferred from homology"/>
<dbReference type="PANTHER" id="PTHR16188:SF14">
    <property type="entry name" value="GEO07393P1"/>
    <property type="match status" value="1"/>
</dbReference>
<keyword evidence="2" id="KW-0597">Phosphoprotein</keyword>
<dbReference type="GO" id="GO:0004865">
    <property type="term" value="F:protein serine/threonine phosphatase inhibitor activity"/>
    <property type="evidence" value="ECO:0007669"/>
    <property type="project" value="TreeGrafter"/>
</dbReference>
<dbReference type="RefSeq" id="XP_029638437.1">
    <property type="nucleotide sequence ID" value="XM_029782577.2"/>
</dbReference>
<dbReference type="InterPro" id="IPR008025">
    <property type="entry name" value="CPI-17"/>
</dbReference>
<evidence type="ECO:0000256" key="2">
    <source>
        <dbReference type="ARBA" id="ARBA00022553"/>
    </source>
</evidence>
<dbReference type="PANTHER" id="PTHR16188">
    <property type="entry name" value="PROTEIN PHOSPHATASE 1 INHIBITOR POTENTIATED BY PROTEIN KINASE C"/>
    <property type="match status" value="1"/>
</dbReference>
<sequence>MATTTYSLDKVATGSSNSSSSQHRSPAARSATSPSSSAHNRSVNFNTQREAIKEQKKKYLTAKYGQHQMSLIRKRLKVEDWLDERLRFLYGCKDDSEEYDSKLDLEELLNLETDSERRCYAMKMLENPKQPPAVVEEFVVQLLKQASTL</sequence>
<dbReference type="KEGG" id="osn:115213544"/>
<organism evidence="4 5">
    <name type="scientific">Octopus sinensis</name>
    <name type="common">East Asian common octopus</name>
    <dbReference type="NCBI Taxonomy" id="2607531"/>
    <lineage>
        <taxon>Eukaryota</taxon>
        <taxon>Metazoa</taxon>
        <taxon>Spiralia</taxon>
        <taxon>Lophotrochozoa</taxon>
        <taxon>Mollusca</taxon>
        <taxon>Cephalopoda</taxon>
        <taxon>Coleoidea</taxon>
        <taxon>Octopodiformes</taxon>
        <taxon>Octopoda</taxon>
        <taxon>Incirrata</taxon>
        <taxon>Octopodidae</taxon>
        <taxon>Octopus</taxon>
    </lineage>
</organism>
<evidence type="ECO:0000313" key="5">
    <source>
        <dbReference type="RefSeq" id="XP_029638437.1"/>
    </source>
</evidence>
<evidence type="ECO:0000313" key="4">
    <source>
        <dbReference type="Proteomes" id="UP000515154"/>
    </source>
</evidence>
<dbReference type="Proteomes" id="UP000515154">
    <property type="component" value="Linkage group LG6"/>
</dbReference>
<reference evidence="5" key="1">
    <citation type="submission" date="2025-08" db="UniProtKB">
        <authorList>
            <consortium name="RefSeq"/>
        </authorList>
    </citation>
    <scope>IDENTIFICATION</scope>
</reference>
<dbReference type="SUPFAM" id="SSF81790">
    <property type="entry name" value="Myosin phosphatase inhibitor 17kDa protein, CPI-17"/>
    <property type="match status" value="1"/>
</dbReference>
<dbReference type="AlphaFoldDB" id="A0A6P7SJ25"/>
<evidence type="ECO:0000256" key="1">
    <source>
        <dbReference type="ARBA" id="ARBA00005483"/>
    </source>
</evidence>
<comment type="similarity">
    <text evidence="1">Belongs to the PP1 inhibitor family.</text>
</comment>
<dbReference type="Gene3D" id="1.10.150.220">
    <property type="entry name" value="CPI-17"/>
    <property type="match status" value="1"/>
</dbReference>
<dbReference type="InterPro" id="IPR036658">
    <property type="entry name" value="CPI-17_sf"/>
</dbReference>
<dbReference type="GO" id="GO:0005737">
    <property type="term" value="C:cytoplasm"/>
    <property type="evidence" value="ECO:0007669"/>
    <property type="project" value="InterPro"/>
</dbReference>
<name>A0A6P7SJ25_9MOLL</name>
<keyword evidence="3" id="KW-0650">Protein phosphatase inhibitor</keyword>